<evidence type="ECO:0000256" key="3">
    <source>
        <dbReference type="ARBA" id="ARBA00022741"/>
    </source>
</evidence>
<feature type="binding site" evidence="6">
    <location>
        <position position="61"/>
    </location>
    <ligand>
        <name>ATP</name>
        <dbReference type="ChEBI" id="CHEBI:30616"/>
    </ligand>
</feature>
<dbReference type="Proteomes" id="UP000612055">
    <property type="component" value="Unassembled WGS sequence"/>
</dbReference>
<feature type="region of interest" description="Disordered" evidence="7">
    <location>
        <begin position="257"/>
        <end position="314"/>
    </location>
</feature>
<evidence type="ECO:0000256" key="2">
    <source>
        <dbReference type="ARBA" id="ARBA00022679"/>
    </source>
</evidence>
<dbReference type="InterPro" id="IPR017441">
    <property type="entry name" value="Protein_kinase_ATP_BS"/>
</dbReference>
<keyword evidence="10" id="KW-1185">Reference proteome</keyword>
<dbReference type="PROSITE" id="PS00108">
    <property type="entry name" value="PROTEIN_KINASE_ST"/>
    <property type="match status" value="1"/>
</dbReference>
<dbReference type="InterPro" id="IPR051681">
    <property type="entry name" value="Ser/Thr_Kinases-Pseudokinases"/>
</dbReference>
<feature type="region of interest" description="Disordered" evidence="7">
    <location>
        <begin position="377"/>
        <end position="419"/>
    </location>
</feature>
<name>A0A835XY99_9CHLO</name>
<dbReference type="PANTHER" id="PTHR44329">
    <property type="entry name" value="SERINE/THREONINE-PROTEIN KINASE TNNI3K-RELATED"/>
    <property type="match status" value="1"/>
</dbReference>
<evidence type="ECO:0000256" key="1">
    <source>
        <dbReference type="ARBA" id="ARBA00022527"/>
    </source>
</evidence>
<dbReference type="SMART" id="SM00220">
    <property type="entry name" value="S_TKc"/>
    <property type="match status" value="1"/>
</dbReference>
<dbReference type="InterPro" id="IPR008271">
    <property type="entry name" value="Ser/Thr_kinase_AS"/>
</dbReference>
<reference evidence="9" key="1">
    <citation type="journal article" date="2020" name="bioRxiv">
        <title>Comparative genomics of Chlamydomonas.</title>
        <authorList>
            <person name="Craig R.J."/>
            <person name="Hasan A.R."/>
            <person name="Ness R.W."/>
            <person name="Keightley P.D."/>
        </authorList>
    </citation>
    <scope>NUCLEOTIDE SEQUENCE</scope>
    <source>
        <strain evidence="9">CCAP 11/70</strain>
    </source>
</reference>
<dbReference type="PANTHER" id="PTHR44329:SF289">
    <property type="entry name" value="SERINE_THREONINE-PROTEIN KINASE VIK"/>
    <property type="match status" value="1"/>
</dbReference>
<dbReference type="GO" id="GO:0005524">
    <property type="term" value="F:ATP binding"/>
    <property type="evidence" value="ECO:0007669"/>
    <property type="project" value="UniProtKB-UniRule"/>
</dbReference>
<keyword evidence="1" id="KW-0723">Serine/threonine-protein kinase</keyword>
<dbReference type="AlphaFoldDB" id="A0A835XY99"/>
<dbReference type="EMBL" id="JAEHOE010000049">
    <property type="protein sequence ID" value="KAG2491842.1"/>
    <property type="molecule type" value="Genomic_DNA"/>
</dbReference>
<keyword evidence="5 6" id="KW-0067">ATP-binding</keyword>
<keyword evidence="3 6" id="KW-0547">Nucleotide-binding</keyword>
<protein>
    <recommendedName>
        <fullName evidence="8">Protein kinase domain-containing protein</fullName>
    </recommendedName>
</protein>
<dbReference type="GO" id="GO:0004674">
    <property type="term" value="F:protein serine/threonine kinase activity"/>
    <property type="evidence" value="ECO:0007669"/>
    <property type="project" value="UniProtKB-KW"/>
</dbReference>
<keyword evidence="2" id="KW-0808">Transferase</keyword>
<evidence type="ECO:0000256" key="6">
    <source>
        <dbReference type="PROSITE-ProRule" id="PRU10141"/>
    </source>
</evidence>
<keyword evidence="4" id="KW-0418">Kinase</keyword>
<proteinExistence type="predicted"/>
<accession>A0A835XY99</accession>
<comment type="caution">
    <text evidence="9">The sequence shown here is derived from an EMBL/GenBank/DDBJ whole genome shotgun (WGS) entry which is preliminary data.</text>
</comment>
<evidence type="ECO:0000313" key="9">
    <source>
        <dbReference type="EMBL" id="KAG2491842.1"/>
    </source>
</evidence>
<dbReference type="SUPFAM" id="SSF56112">
    <property type="entry name" value="Protein kinase-like (PK-like)"/>
    <property type="match status" value="1"/>
</dbReference>
<evidence type="ECO:0000313" key="10">
    <source>
        <dbReference type="Proteomes" id="UP000612055"/>
    </source>
</evidence>
<evidence type="ECO:0000256" key="4">
    <source>
        <dbReference type="ARBA" id="ARBA00022777"/>
    </source>
</evidence>
<dbReference type="InterPro" id="IPR000719">
    <property type="entry name" value="Prot_kinase_dom"/>
</dbReference>
<feature type="domain" description="Protein kinase" evidence="8">
    <location>
        <begin position="34"/>
        <end position="626"/>
    </location>
</feature>
<dbReference type="InterPro" id="IPR011009">
    <property type="entry name" value="Kinase-like_dom_sf"/>
</dbReference>
<dbReference type="Gene3D" id="1.10.510.10">
    <property type="entry name" value="Transferase(Phosphotransferase) domain 1"/>
    <property type="match status" value="2"/>
</dbReference>
<dbReference type="Pfam" id="PF00069">
    <property type="entry name" value="Pkinase"/>
    <property type="match status" value="1"/>
</dbReference>
<feature type="compositionally biased region" description="Gly residues" evidence="7">
    <location>
        <begin position="379"/>
        <end position="390"/>
    </location>
</feature>
<dbReference type="InterPro" id="IPR001245">
    <property type="entry name" value="Ser-Thr/Tyr_kinase_cat_dom"/>
</dbReference>
<dbReference type="OrthoDB" id="541187at2759"/>
<sequence>MGSSCGWRRQKAPVLTELESAGCCRDGGALAKRLCVGRLLGTGSWSAVHIATYDGLPCALKVLRPKHANVADDTDPHDPATLLRKEGRTLLRVGPSPHLVRCLALLELPLGFPGLEPGYTEGTPALVLELMEGGSLADLLGRQQRAPWRPRYSGAQALQWAQQLAAAVAHLHAQSPPVLHRDVKCDNVLFTRETGEDGRLRTVAKLGDLGLCACPAQEVGRSHTLQPLFRGPQLPLAAGAGPLPALATFFTPLLAPAAGPSPSPSPNLSLDGAGSEEQLPHPTHRGHQRDVAAGKQPEGACDSRGVPVPSGRGASLRLVPLDVRPCAARRCMSVPYPWMGIGAAHAGTAPLPTTPASLVSGTTGRGTSVRQLDGKVRGCEGGVGGGGGGPAWLRRGRGATTSDPGQRRGPSAVARSGEGPYTRQISACGFVTPAGVDTAHGARPTTVAEVVVSMGHLPLERLDEGTSAVQPPPVSASMGSADAGGEAGVQSHDAVLYTVPYDTLSYEAVYRLTGQTGSYSTMSPEVYSSMRLPYNEKADVFSFGVLLYELFSRTPLLVSHIGTKRPDLPRVLTSTQQYASLVARGYRPGRVGCIPGAVWALITECWQQDPNRRPPMGQVLWRLQRLASSEAALEAQGDGSFREFACGCFVS</sequence>
<dbReference type="PROSITE" id="PS00107">
    <property type="entry name" value="PROTEIN_KINASE_ATP"/>
    <property type="match status" value="1"/>
</dbReference>
<gene>
    <name evidence="9" type="ORF">HYH03_009798</name>
</gene>
<evidence type="ECO:0000259" key="8">
    <source>
        <dbReference type="PROSITE" id="PS50011"/>
    </source>
</evidence>
<organism evidence="9 10">
    <name type="scientific">Edaphochlamys debaryana</name>
    <dbReference type="NCBI Taxonomy" id="47281"/>
    <lineage>
        <taxon>Eukaryota</taxon>
        <taxon>Viridiplantae</taxon>
        <taxon>Chlorophyta</taxon>
        <taxon>core chlorophytes</taxon>
        <taxon>Chlorophyceae</taxon>
        <taxon>CS clade</taxon>
        <taxon>Chlamydomonadales</taxon>
        <taxon>Chlamydomonadales incertae sedis</taxon>
        <taxon>Edaphochlamys</taxon>
    </lineage>
</organism>
<dbReference type="PROSITE" id="PS50011">
    <property type="entry name" value="PROTEIN_KINASE_DOM"/>
    <property type="match status" value="1"/>
</dbReference>
<dbReference type="Pfam" id="PF07714">
    <property type="entry name" value="PK_Tyr_Ser-Thr"/>
    <property type="match status" value="1"/>
</dbReference>
<evidence type="ECO:0000256" key="5">
    <source>
        <dbReference type="ARBA" id="ARBA00022840"/>
    </source>
</evidence>
<evidence type="ECO:0000256" key="7">
    <source>
        <dbReference type="SAM" id="MobiDB-lite"/>
    </source>
</evidence>
<feature type="region of interest" description="Disordered" evidence="7">
    <location>
        <begin position="465"/>
        <end position="485"/>
    </location>
</feature>